<sequence>MSNNNTNNVYDSIYDPYSDLNNNDHKSPFSISRSAHPGAVLLSPQPLNAGISNNSSHSNSNSIQSIYSPNPNNTNNNSAPYNTFFNQQQGLSSGTSMNNSNIQQPIPIASYNTNAASTSYHSNTNVSNLAPAGSGIMSPTIQSPSSKSQNVTPNIFGGTHDIYQLCSWISNLTTQQQNSVMDNILSSLNEDVLHYTKLKIDTLTSNGFTSPQINVQPSVGISISPPVLQSNNDTTNLDSYFLGSSAYDEQDNSTLRSTIHQPWSPQPISKTSSLFDYSKFQLQRPKSADPHLGSANINQHTMSKRGMAKTLNTNGNANNSNSLNKTTYQSSYQDSSSQFNHNSSSTPASASSNPSMNPKNLTDPKLLTNVPMWLKSLRLHKYSDNLKDLKWIELIYLNDEILELKGVAALGARRKLLKAFQIVKEYNESGLIDRSAYV</sequence>
<dbReference type="RefSeq" id="XP_003956629.1">
    <property type="nucleotide sequence ID" value="XM_003956580.1"/>
</dbReference>
<evidence type="ECO:0000256" key="11">
    <source>
        <dbReference type="ARBA" id="ARBA00073291"/>
    </source>
</evidence>
<accession>H2ASZ4</accession>
<dbReference type="GO" id="GO:0005829">
    <property type="term" value="C:cytosol"/>
    <property type="evidence" value="ECO:0007669"/>
    <property type="project" value="UniProtKB-SubCell"/>
</dbReference>
<comment type="subcellular location">
    <subcellularLocation>
        <location evidence="1">Cytoplasm</location>
        <location evidence="1">P-body</location>
    </subcellularLocation>
    <subcellularLocation>
        <location evidence="2">Cytoplasm</location>
        <location evidence="2">Cytosol</location>
    </subcellularLocation>
</comment>
<keyword evidence="15" id="KW-1185">Reference proteome</keyword>
<dbReference type="KEGG" id="kaf:KAFR_0C05030"/>
<keyword evidence="8" id="KW-0653">Protein transport</keyword>
<gene>
    <name evidence="14" type="primary">KAFR0C05030</name>
    <name evidence="14" type="ORF">KAFR_0C05030</name>
</gene>
<protein>
    <recommendedName>
        <fullName evidence="10">RNA-binding protein VTS1</fullName>
    </recommendedName>
    <alternativeName>
        <fullName evidence="11">RNA-binding protein vts1</fullName>
    </alternativeName>
</protein>
<dbReference type="InterPro" id="IPR050897">
    <property type="entry name" value="SMAUG/VTS1_RNA-bind"/>
</dbReference>
<evidence type="ECO:0000256" key="4">
    <source>
        <dbReference type="ARBA" id="ARBA00022448"/>
    </source>
</evidence>
<dbReference type="InterPro" id="IPR013761">
    <property type="entry name" value="SAM/pointed_sf"/>
</dbReference>
<feature type="domain" description="SAM" evidence="13">
    <location>
        <begin position="362"/>
        <end position="426"/>
    </location>
</feature>
<dbReference type="InterPro" id="IPR001660">
    <property type="entry name" value="SAM"/>
</dbReference>
<dbReference type="OrthoDB" id="2155283at2759"/>
<feature type="compositionally biased region" description="Low complexity" evidence="12">
    <location>
        <begin position="48"/>
        <end position="75"/>
    </location>
</feature>
<reference evidence="14 15" key="1">
    <citation type="journal article" date="2011" name="Proc. Natl. Acad. Sci. U.S.A.">
        <title>Evolutionary erosion of yeast sex chromosomes by mating-type switching accidents.</title>
        <authorList>
            <person name="Gordon J.L."/>
            <person name="Armisen D."/>
            <person name="Proux-Wera E."/>
            <person name="Oheigeartaigh S.S."/>
            <person name="Byrne K.P."/>
            <person name="Wolfe K.H."/>
        </authorList>
    </citation>
    <scope>NUCLEOTIDE SEQUENCE [LARGE SCALE GENOMIC DNA]</scope>
    <source>
        <strain evidence="15">ATCC 22294 / BCRC 22015 / CBS 2517 / CECT 1963 / NBRC 1671 / NRRL Y-8276</strain>
    </source>
</reference>
<dbReference type="InParanoid" id="H2ASZ4"/>
<proteinExistence type="inferred from homology"/>
<evidence type="ECO:0000256" key="9">
    <source>
        <dbReference type="ARBA" id="ARBA00024046"/>
    </source>
</evidence>
<keyword evidence="4" id="KW-0813">Transport</keyword>
<evidence type="ECO:0000256" key="6">
    <source>
        <dbReference type="ARBA" id="ARBA00022741"/>
    </source>
</evidence>
<feature type="region of interest" description="Disordered" evidence="12">
    <location>
        <begin position="309"/>
        <end position="362"/>
    </location>
</feature>
<dbReference type="Proteomes" id="UP000005220">
    <property type="component" value="Chromosome 3"/>
</dbReference>
<evidence type="ECO:0000313" key="14">
    <source>
        <dbReference type="EMBL" id="CCF57494.1"/>
    </source>
</evidence>
<dbReference type="SUPFAM" id="SSF47769">
    <property type="entry name" value="SAM/Pointed domain"/>
    <property type="match status" value="1"/>
</dbReference>
<feature type="region of interest" description="Disordered" evidence="12">
    <location>
        <begin position="43"/>
        <end position="75"/>
    </location>
</feature>
<dbReference type="GO" id="GO:0003729">
    <property type="term" value="F:mRNA binding"/>
    <property type="evidence" value="ECO:0007669"/>
    <property type="project" value="InterPro"/>
</dbReference>
<dbReference type="Gene3D" id="1.10.150.50">
    <property type="entry name" value="Transcription Factor, Ets-1"/>
    <property type="match status" value="1"/>
</dbReference>
<dbReference type="Pfam" id="PF07647">
    <property type="entry name" value="SAM_2"/>
    <property type="match status" value="1"/>
</dbReference>
<feature type="compositionally biased region" description="Low complexity" evidence="12">
    <location>
        <begin position="309"/>
        <end position="355"/>
    </location>
</feature>
<evidence type="ECO:0000313" key="15">
    <source>
        <dbReference type="Proteomes" id="UP000005220"/>
    </source>
</evidence>
<evidence type="ECO:0000256" key="10">
    <source>
        <dbReference type="ARBA" id="ARBA00024136"/>
    </source>
</evidence>
<evidence type="ECO:0000256" key="3">
    <source>
        <dbReference type="ARBA" id="ARBA00007325"/>
    </source>
</evidence>
<dbReference type="FunFam" id="1.10.150.50:FF:000033">
    <property type="entry name" value="Protein vts1, variant"/>
    <property type="match status" value="1"/>
</dbReference>
<evidence type="ECO:0000256" key="7">
    <source>
        <dbReference type="ARBA" id="ARBA00022884"/>
    </source>
</evidence>
<evidence type="ECO:0000259" key="13">
    <source>
        <dbReference type="SMART" id="SM00454"/>
    </source>
</evidence>
<evidence type="ECO:0000256" key="12">
    <source>
        <dbReference type="SAM" id="MobiDB-lite"/>
    </source>
</evidence>
<dbReference type="eggNOG" id="KOG3791">
    <property type="taxonomic scope" value="Eukaryota"/>
</dbReference>
<dbReference type="AlphaFoldDB" id="H2ASZ4"/>
<dbReference type="GO" id="GO:0000932">
    <property type="term" value="C:P-body"/>
    <property type="evidence" value="ECO:0007669"/>
    <property type="project" value="UniProtKB-SubCell"/>
</dbReference>
<evidence type="ECO:0000256" key="8">
    <source>
        <dbReference type="ARBA" id="ARBA00022927"/>
    </source>
</evidence>
<comment type="subunit">
    <text evidence="9">Monomer. Binds to RNA.</text>
</comment>
<keyword evidence="7" id="KW-0694">RNA-binding</keyword>
<dbReference type="PANTHER" id="PTHR12515:SF5">
    <property type="entry name" value="PROTEIN SMAUG"/>
    <property type="match status" value="1"/>
</dbReference>
<dbReference type="GO" id="GO:0000289">
    <property type="term" value="P:nuclear-transcribed mRNA poly(A) tail shortening"/>
    <property type="evidence" value="ECO:0007669"/>
    <property type="project" value="TreeGrafter"/>
</dbReference>
<name>H2ASZ4_KAZAF</name>
<comment type="similarity">
    <text evidence="3">Belongs to the VTS1 family.</text>
</comment>
<keyword evidence="6" id="KW-0547">Nucleotide-binding</keyword>
<dbReference type="SMART" id="SM00454">
    <property type="entry name" value="SAM"/>
    <property type="match status" value="1"/>
</dbReference>
<dbReference type="HOGENOM" id="CLU_595905_0_0_1"/>
<evidence type="ECO:0000256" key="2">
    <source>
        <dbReference type="ARBA" id="ARBA00004514"/>
    </source>
</evidence>
<dbReference type="InterPro" id="IPR037635">
    <property type="entry name" value="VTS1_SAM"/>
</dbReference>
<organism evidence="14 15">
    <name type="scientific">Kazachstania africana (strain ATCC 22294 / BCRC 22015 / CBS 2517 / CECT 1963 / NBRC 1671 / NRRL Y-8276)</name>
    <name type="common">Yeast</name>
    <name type="synonym">Kluyveromyces africanus</name>
    <dbReference type="NCBI Taxonomy" id="1071382"/>
    <lineage>
        <taxon>Eukaryota</taxon>
        <taxon>Fungi</taxon>
        <taxon>Dikarya</taxon>
        <taxon>Ascomycota</taxon>
        <taxon>Saccharomycotina</taxon>
        <taxon>Saccharomycetes</taxon>
        <taxon>Saccharomycetales</taxon>
        <taxon>Saccharomycetaceae</taxon>
        <taxon>Kazachstania</taxon>
    </lineage>
</organism>
<evidence type="ECO:0000256" key="5">
    <source>
        <dbReference type="ARBA" id="ARBA00022490"/>
    </source>
</evidence>
<dbReference type="FunCoup" id="H2ASZ4">
    <property type="interactions" value="66"/>
</dbReference>
<dbReference type="GeneID" id="13885412"/>
<dbReference type="EMBL" id="HE650823">
    <property type="protein sequence ID" value="CCF57494.1"/>
    <property type="molecule type" value="Genomic_DNA"/>
</dbReference>
<dbReference type="PANTHER" id="PTHR12515">
    <property type="entry name" value="STERILE ALPHA MOTIF DOMAIN CONTAINING PROTEIN 4-RELATED"/>
    <property type="match status" value="1"/>
</dbReference>
<keyword evidence="5" id="KW-0963">Cytoplasm</keyword>
<evidence type="ECO:0000256" key="1">
    <source>
        <dbReference type="ARBA" id="ARBA00004201"/>
    </source>
</evidence>
<dbReference type="GO" id="GO:0000166">
    <property type="term" value="F:nucleotide binding"/>
    <property type="evidence" value="ECO:0007669"/>
    <property type="project" value="UniProtKB-KW"/>
</dbReference>
<dbReference type="CDD" id="cd09556">
    <property type="entry name" value="SAM_VTS1_fungal"/>
    <property type="match status" value="1"/>
</dbReference>
<dbReference type="GO" id="GO:0015031">
    <property type="term" value="P:protein transport"/>
    <property type="evidence" value="ECO:0007669"/>
    <property type="project" value="UniProtKB-KW"/>
</dbReference>